<accession>A0A3M8DRY3</accession>
<organism evidence="2 3">
    <name type="scientific">Brevibacillus fluminis</name>
    <dbReference type="NCBI Taxonomy" id="511487"/>
    <lineage>
        <taxon>Bacteria</taxon>
        <taxon>Bacillati</taxon>
        <taxon>Bacillota</taxon>
        <taxon>Bacilli</taxon>
        <taxon>Bacillales</taxon>
        <taxon>Paenibacillaceae</taxon>
        <taxon>Brevibacillus</taxon>
    </lineage>
</organism>
<dbReference type="Pfam" id="PF01266">
    <property type="entry name" value="DAO"/>
    <property type="match status" value="1"/>
</dbReference>
<proteinExistence type="predicted"/>
<dbReference type="GO" id="GO:0005737">
    <property type="term" value="C:cytoplasm"/>
    <property type="evidence" value="ECO:0007669"/>
    <property type="project" value="TreeGrafter"/>
</dbReference>
<dbReference type="PANTHER" id="PTHR13847">
    <property type="entry name" value="SARCOSINE DEHYDROGENASE-RELATED"/>
    <property type="match status" value="1"/>
</dbReference>
<reference evidence="2 3" key="1">
    <citation type="submission" date="2018-10" db="EMBL/GenBank/DDBJ databases">
        <title>Phylogenomics of Brevibacillus.</title>
        <authorList>
            <person name="Dunlap C."/>
        </authorList>
    </citation>
    <scope>NUCLEOTIDE SEQUENCE [LARGE SCALE GENOMIC DNA]</scope>
    <source>
        <strain evidence="2 3">JCM 15716</strain>
    </source>
</reference>
<dbReference type="SUPFAM" id="SSF51905">
    <property type="entry name" value="FAD/NAD(P)-binding domain"/>
    <property type="match status" value="1"/>
</dbReference>
<dbReference type="Gene3D" id="3.50.50.60">
    <property type="entry name" value="FAD/NAD(P)-binding domain"/>
    <property type="match status" value="1"/>
</dbReference>
<dbReference type="EMBL" id="RHHQ01000007">
    <property type="protein sequence ID" value="RNB90654.1"/>
    <property type="molecule type" value="Genomic_DNA"/>
</dbReference>
<dbReference type="InterPro" id="IPR006076">
    <property type="entry name" value="FAD-dep_OxRdtase"/>
</dbReference>
<dbReference type="Proteomes" id="UP000271031">
    <property type="component" value="Unassembled WGS sequence"/>
</dbReference>
<name>A0A3M8DRY3_9BACL</name>
<sequence>MCVMHDDGIVEKRSAKAGECEMAHIDSLWAATANDHRIRPALEGELTTDVAIIGGGYTGLSTAYHLAQKQVGCVVLEQQQAGWGASGRNAGMVLTGYKPSIDSLASKHGKETARELLHISVEGIKLVETIVREHRISCSLENCGNFDAAFKPAHLEALKRNQEFMQTNFGYETYVIDKERMKREEVNSDLYHGGLVDPHSYSFHPLNYALGLADAAEANGAVIYDRTEVTGIAKQGSEFLIRTSSGHVRAQHVVMATNGYTTSLAKSLAKKMVPIGSFIVATERLSREAVERLIPHNRMISDTKNFLYYFRRTPDDRILLGGRVDFNGKEGDALFGQVQQSLIEVFPTLAQTGMDYRWGGLLGFTLDFMPHIGQTEEGIHFALGYCGHGASISTLMGKLLAENVCDPLREKNSLERLPIRTVPFHSQRALLLGVASFYYHFVDKYF</sequence>
<comment type="caution">
    <text evidence="2">The sequence shown here is derived from an EMBL/GenBank/DDBJ whole genome shotgun (WGS) entry which is preliminary data.</text>
</comment>
<protein>
    <submittedName>
        <fullName evidence="2">FAD-binding oxidoreductase</fullName>
    </submittedName>
</protein>
<gene>
    <name evidence="2" type="ORF">EDM56_09180</name>
</gene>
<dbReference type="Gene3D" id="3.30.9.10">
    <property type="entry name" value="D-Amino Acid Oxidase, subunit A, domain 2"/>
    <property type="match status" value="1"/>
</dbReference>
<evidence type="ECO:0000313" key="3">
    <source>
        <dbReference type="Proteomes" id="UP000271031"/>
    </source>
</evidence>
<evidence type="ECO:0000313" key="2">
    <source>
        <dbReference type="EMBL" id="RNB90654.1"/>
    </source>
</evidence>
<evidence type="ECO:0000259" key="1">
    <source>
        <dbReference type="Pfam" id="PF01266"/>
    </source>
</evidence>
<dbReference type="AlphaFoldDB" id="A0A3M8DRY3"/>
<feature type="domain" description="FAD dependent oxidoreductase" evidence="1">
    <location>
        <begin position="49"/>
        <end position="402"/>
    </location>
</feature>
<keyword evidence="3" id="KW-1185">Reference proteome</keyword>
<dbReference type="PANTHER" id="PTHR13847:SF281">
    <property type="entry name" value="FAD DEPENDENT OXIDOREDUCTASE DOMAIN-CONTAINING PROTEIN"/>
    <property type="match status" value="1"/>
</dbReference>
<dbReference type="InterPro" id="IPR036188">
    <property type="entry name" value="FAD/NAD-bd_sf"/>
</dbReference>